<feature type="transmembrane region" description="Helical" evidence="1">
    <location>
        <begin position="122"/>
        <end position="142"/>
    </location>
</feature>
<evidence type="ECO:0000259" key="2">
    <source>
        <dbReference type="Pfam" id="PF02517"/>
    </source>
</evidence>
<reference evidence="3 4" key="1">
    <citation type="submission" date="2024-01" db="EMBL/GenBank/DDBJ databases">
        <title>Pedobacter sp. nov., isolated from fresh soil.</title>
        <authorList>
            <person name="Le N.T.T."/>
        </authorList>
    </citation>
    <scope>NUCLEOTIDE SEQUENCE [LARGE SCALE GENOMIC DNA]</scope>
    <source>
        <strain evidence="3 4">KR3-3</strain>
    </source>
</reference>
<organism evidence="3 4">
    <name type="scientific">Pedobacter albus</name>
    <dbReference type="NCBI Taxonomy" id="3113905"/>
    <lineage>
        <taxon>Bacteria</taxon>
        <taxon>Pseudomonadati</taxon>
        <taxon>Bacteroidota</taxon>
        <taxon>Sphingobacteriia</taxon>
        <taxon>Sphingobacteriales</taxon>
        <taxon>Sphingobacteriaceae</taxon>
        <taxon>Pedobacter</taxon>
    </lineage>
</organism>
<sequence length="263" mass="28424">MRVIHQHELLASEKPSTANVIFKALVIVLALISALEIRDIAQWLGFKIPGFPIPYGGAILDNLLAVILALLAAYGLLAKTSKNLIQTLGLGWNGLRGPLLALVATLPFWIGLGATSKLNTELGMADLLYLSVLFPFAEELVFRGLGFIFVRKALGWTIVPAVLLQSLIFGGVHWLGMGGGSGIALQVFLITFSGGILFAILNHMDGYTLWSGFVFHVSLNAAWNVFAVSDSATTGWEGNLLRFGSAVIAILLLKYVLKKRESY</sequence>
<feature type="transmembrane region" description="Helical" evidence="1">
    <location>
        <begin position="154"/>
        <end position="177"/>
    </location>
</feature>
<dbReference type="Proteomes" id="UP001336835">
    <property type="component" value="Unassembled WGS sequence"/>
</dbReference>
<keyword evidence="1" id="KW-1133">Transmembrane helix</keyword>
<proteinExistence type="predicted"/>
<dbReference type="EC" id="3.4.-.-" evidence="3"/>
<name>A0ABU7IB01_9SPHI</name>
<feature type="transmembrane region" description="Helical" evidence="1">
    <location>
        <begin position="20"/>
        <end position="37"/>
    </location>
</feature>
<feature type="domain" description="CAAX prenyl protease 2/Lysostaphin resistance protein A-like" evidence="2">
    <location>
        <begin position="124"/>
        <end position="221"/>
    </location>
</feature>
<gene>
    <name evidence="3" type="ORF">VRU48_14560</name>
</gene>
<comment type="caution">
    <text evidence="3">The sequence shown here is derived from an EMBL/GenBank/DDBJ whole genome shotgun (WGS) entry which is preliminary data.</text>
</comment>
<dbReference type="GO" id="GO:0016787">
    <property type="term" value="F:hydrolase activity"/>
    <property type="evidence" value="ECO:0007669"/>
    <property type="project" value="UniProtKB-KW"/>
</dbReference>
<evidence type="ECO:0000313" key="3">
    <source>
        <dbReference type="EMBL" id="MEE1946344.1"/>
    </source>
</evidence>
<dbReference type="Pfam" id="PF02517">
    <property type="entry name" value="Rce1-like"/>
    <property type="match status" value="1"/>
</dbReference>
<evidence type="ECO:0000313" key="4">
    <source>
        <dbReference type="Proteomes" id="UP001336835"/>
    </source>
</evidence>
<feature type="transmembrane region" description="Helical" evidence="1">
    <location>
        <begin position="240"/>
        <end position="257"/>
    </location>
</feature>
<dbReference type="InterPro" id="IPR003675">
    <property type="entry name" value="Rce1/LyrA-like_dom"/>
</dbReference>
<feature type="transmembrane region" description="Helical" evidence="1">
    <location>
        <begin position="208"/>
        <end position="228"/>
    </location>
</feature>
<evidence type="ECO:0000256" key="1">
    <source>
        <dbReference type="SAM" id="Phobius"/>
    </source>
</evidence>
<dbReference type="RefSeq" id="WP_330108645.1">
    <property type="nucleotide sequence ID" value="NZ_JAZDQT010000002.1"/>
</dbReference>
<keyword evidence="1" id="KW-0812">Transmembrane</keyword>
<accession>A0ABU7IB01</accession>
<protein>
    <submittedName>
        <fullName evidence="3">CPBP family intramembrane glutamic endopeptidase</fullName>
        <ecNumber evidence="3">3.4.-.-</ecNumber>
    </submittedName>
</protein>
<feature type="transmembrane region" description="Helical" evidence="1">
    <location>
        <begin position="90"/>
        <end position="110"/>
    </location>
</feature>
<keyword evidence="3" id="KW-0378">Hydrolase</keyword>
<feature type="transmembrane region" description="Helical" evidence="1">
    <location>
        <begin position="183"/>
        <end position="201"/>
    </location>
</feature>
<keyword evidence="1" id="KW-0472">Membrane</keyword>
<feature type="transmembrane region" description="Helical" evidence="1">
    <location>
        <begin position="57"/>
        <end position="78"/>
    </location>
</feature>
<dbReference type="EMBL" id="JAZDQT010000002">
    <property type="protein sequence ID" value="MEE1946344.1"/>
    <property type="molecule type" value="Genomic_DNA"/>
</dbReference>
<keyword evidence="4" id="KW-1185">Reference proteome</keyword>